<keyword evidence="5" id="KW-0808">Transferase</keyword>
<keyword evidence="8" id="KW-0067">ATP-binding</keyword>
<proteinExistence type="predicted"/>
<dbReference type="InterPro" id="IPR000700">
    <property type="entry name" value="PAS-assoc_C"/>
</dbReference>
<evidence type="ECO:0000256" key="8">
    <source>
        <dbReference type="ARBA" id="ARBA00022840"/>
    </source>
</evidence>
<dbReference type="CDD" id="cd00082">
    <property type="entry name" value="HisKA"/>
    <property type="match status" value="1"/>
</dbReference>
<evidence type="ECO:0000256" key="4">
    <source>
        <dbReference type="ARBA" id="ARBA00022553"/>
    </source>
</evidence>
<comment type="subcellular location">
    <subcellularLocation>
        <location evidence="2">Membrane</location>
    </subcellularLocation>
</comment>
<feature type="modified residue" description="4-aspartylphosphate" evidence="10">
    <location>
        <position position="803"/>
    </location>
</feature>
<feature type="domain" description="PAC" evidence="16">
    <location>
        <begin position="443"/>
        <end position="495"/>
    </location>
</feature>
<dbReference type="SUPFAM" id="SSF47384">
    <property type="entry name" value="Homodimeric domain of signal transducing histidine kinase"/>
    <property type="match status" value="1"/>
</dbReference>
<evidence type="ECO:0000256" key="7">
    <source>
        <dbReference type="ARBA" id="ARBA00022777"/>
    </source>
</evidence>
<dbReference type="Pfam" id="PF00989">
    <property type="entry name" value="PAS"/>
    <property type="match status" value="1"/>
</dbReference>
<dbReference type="InterPro" id="IPR000014">
    <property type="entry name" value="PAS"/>
</dbReference>
<organism evidence="18 19">
    <name type="scientific">Roseisolibacter agri</name>
    <dbReference type="NCBI Taxonomy" id="2014610"/>
    <lineage>
        <taxon>Bacteria</taxon>
        <taxon>Pseudomonadati</taxon>
        <taxon>Gemmatimonadota</taxon>
        <taxon>Gemmatimonadia</taxon>
        <taxon>Gemmatimonadales</taxon>
        <taxon>Gemmatimonadaceae</taxon>
        <taxon>Roseisolibacter</taxon>
    </lineage>
</organism>
<evidence type="ECO:0000256" key="6">
    <source>
        <dbReference type="ARBA" id="ARBA00022741"/>
    </source>
</evidence>
<reference evidence="18" key="1">
    <citation type="submission" date="2022-08" db="EMBL/GenBank/DDBJ databases">
        <title>Draft genome sequencing of Roseisolibacter agri AW1220.</title>
        <authorList>
            <person name="Tobiishi Y."/>
            <person name="Tonouchi A."/>
        </authorList>
    </citation>
    <scope>NUCLEOTIDE SEQUENCE</scope>
    <source>
        <strain evidence="18">AW1220</strain>
    </source>
</reference>
<dbReference type="InterPro" id="IPR035965">
    <property type="entry name" value="PAS-like_dom_sf"/>
</dbReference>
<dbReference type="SUPFAM" id="SSF55785">
    <property type="entry name" value="PYP-like sensor domain (PAS domain)"/>
    <property type="match status" value="1"/>
</dbReference>
<feature type="domain" description="Response regulatory" evidence="14">
    <location>
        <begin position="752"/>
        <end position="868"/>
    </location>
</feature>
<feature type="domain" description="PAS" evidence="15">
    <location>
        <begin position="371"/>
        <end position="425"/>
    </location>
</feature>
<dbReference type="InterPro" id="IPR036097">
    <property type="entry name" value="HisK_dim/P_sf"/>
</dbReference>
<protein>
    <recommendedName>
        <fullName evidence="3">histidine kinase</fullName>
        <ecNumber evidence="3">2.7.13.3</ecNumber>
    </recommendedName>
</protein>
<dbReference type="PROSITE" id="PS50885">
    <property type="entry name" value="HAMP"/>
    <property type="match status" value="1"/>
</dbReference>
<dbReference type="SMART" id="SM00304">
    <property type="entry name" value="HAMP"/>
    <property type="match status" value="1"/>
</dbReference>
<dbReference type="SMART" id="SM00448">
    <property type="entry name" value="REC"/>
    <property type="match status" value="1"/>
</dbReference>
<dbReference type="InterPro" id="IPR005467">
    <property type="entry name" value="His_kinase_dom"/>
</dbReference>
<feature type="domain" description="Histidine kinase" evidence="13">
    <location>
        <begin position="508"/>
        <end position="731"/>
    </location>
</feature>
<evidence type="ECO:0000256" key="10">
    <source>
        <dbReference type="PROSITE-ProRule" id="PRU00169"/>
    </source>
</evidence>
<keyword evidence="19" id="KW-1185">Reference proteome</keyword>
<evidence type="ECO:0000259" key="17">
    <source>
        <dbReference type="PROSITE" id="PS50885"/>
    </source>
</evidence>
<keyword evidence="11" id="KW-0175">Coiled coil</keyword>
<dbReference type="Gene3D" id="3.30.450.20">
    <property type="entry name" value="PAS domain"/>
    <property type="match status" value="1"/>
</dbReference>
<dbReference type="Gene3D" id="3.40.50.2300">
    <property type="match status" value="1"/>
</dbReference>
<dbReference type="PROSITE" id="PS50113">
    <property type="entry name" value="PAC"/>
    <property type="match status" value="1"/>
</dbReference>
<keyword evidence="12" id="KW-0812">Transmembrane</keyword>
<evidence type="ECO:0000256" key="1">
    <source>
        <dbReference type="ARBA" id="ARBA00000085"/>
    </source>
</evidence>
<accession>A0AA37V8T6</accession>
<dbReference type="GO" id="GO:0005524">
    <property type="term" value="F:ATP binding"/>
    <property type="evidence" value="ECO:0007669"/>
    <property type="project" value="UniProtKB-KW"/>
</dbReference>
<dbReference type="InterPro" id="IPR011006">
    <property type="entry name" value="CheY-like_superfamily"/>
</dbReference>
<dbReference type="PROSITE" id="PS50109">
    <property type="entry name" value="HIS_KIN"/>
    <property type="match status" value="1"/>
</dbReference>
<dbReference type="Gene3D" id="1.10.287.130">
    <property type="match status" value="1"/>
</dbReference>
<dbReference type="EMBL" id="BRXS01000001">
    <property type="protein sequence ID" value="GLC23758.1"/>
    <property type="molecule type" value="Genomic_DNA"/>
</dbReference>
<dbReference type="PANTHER" id="PTHR43065:SF42">
    <property type="entry name" value="TWO-COMPONENT SENSOR PPRA"/>
    <property type="match status" value="1"/>
</dbReference>
<evidence type="ECO:0000256" key="11">
    <source>
        <dbReference type="SAM" id="Coils"/>
    </source>
</evidence>
<dbReference type="RefSeq" id="WP_284348204.1">
    <property type="nucleotide sequence ID" value="NZ_BRXS01000001.1"/>
</dbReference>
<evidence type="ECO:0000259" key="14">
    <source>
        <dbReference type="PROSITE" id="PS50110"/>
    </source>
</evidence>
<keyword evidence="12" id="KW-1133">Transmembrane helix</keyword>
<comment type="caution">
    <text evidence="18">The sequence shown here is derived from an EMBL/GenBank/DDBJ whole genome shotgun (WGS) entry which is preliminary data.</text>
</comment>
<evidence type="ECO:0000259" key="13">
    <source>
        <dbReference type="PROSITE" id="PS50109"/>
    </source>
</evidence>
<dbReference type="SMART" id="SM00387">
    <property type="entry name" value="HATPase_c"/>
    <property type="match status" value="1"/>
</dbReference>
<keyword evidence="4 10" id="KW-0597">Phosphoprotein</keyword>
<dbReference type="PRINTS" id="PR00344">
    <property type="entry name" value="BCTRLSENSOR"/>
</dbReference>
<name>A0AA37V8T6_9BACT</name>
<evidence type="ECO:0000256" key="2">
    <source>
        <dbReference type="ARBA" id="ARBA00004370"/>
    </source>
</evidence>
<dbReference type="SMART" id="SM00091">
    <property type="entry name" value="PAS"/>
    <property type="match status" value="1"/>
</dbReference>
<gene>
    <name evidence="18" type="ORF">rosag_02710</name>
</gene>
<feature type="domain" description="HAMP" evidence="17">
    <location>
        <begin position="293"/>
        <end position="345"/>
    </location>
</feature>
<dbReference type="InterPro" id="IPR004358">
    <property type="entry name" value="Sig_transdc_His_kin-like_C"/>
</dbReference>
<dbReference type="Gene3D" id="3.30.565.10">
    <property type="entry name" value="Histidine kinase-like ATPase, C-terminal domain"/>
    <property type="match status" value="1"/>
</dbReference>
<dbReference type="CDD" id="cd06225">
    <property type="entry name" value="HAMP"/>
    <property type="match status" value="1"/>
</dbReference>
<dbReference type="GO" id="GO:0000155">
    <property type="term" value="F:phosphorelay sensor kinase activity"/>
    <property type="evidence" value="ECO:0007669"/>
    <property type="project" value="InterPro"/>
</dbReference>
<dbReference type="SUPFAM" id="SSF52172">
    <property type="entry name" value="CheY-like"/>
    <property type="match status" value="1"/>
</dbReference>
<dbReference type="PANTHER" id="PTHR43065">
    <property type="entry name" value="SENSOR HISTIDINE KINASE"/>
    <property type="match status" value="1"/>
</dbReference>
<dbReference type="InterPro" id="IPR003660">
    <property type="entry name" value="HAMP_dom"/>
</dbReference>
<evidence type="ECO:0000259" key="16">
    <source>
        <dbReference type="PROSITE" id="PS50113"/>
    </source>
</evidence>
<dbReference type="PROSITE" id="PS50112">
    <property type="entry name" value="PAS"/>
    <property type="match status" value="1"/>
</dbReference>
<dbReference type="Pfam" id="PF00072">
    <property type="entry name" value="Response_reg"/>
    <property type="match status" value="1"/>
</dbReference>
<dbReference type="SMART" id="SM00388">
    <property type="entry name" value="HisKA"/>
    <property type="match status" value="1"/>
</dbReference>
<keyword evidence="12" id="KW-0472">Membrane</keyword>
<keyword evidence="9" id="KW-0902">Two-component regulatory system</keyword>
<dbReference type="SUPFAM" id="SSF55874">
    <property type="entry name" value="ATPase domain of HSP90 chaperone/DNA topoisomerase II/histidine kinase"/>
    <property type="match status" value="1"/>
</dbReference>
<dbReference type="NCBIfam" id="TIGR00229">
    <property type="entry name" value="sensory_box"/>
    <property type="match status" value="1"/>
</dbReference>
<feature type="transmembrane region" description="Helical" evidence="12">
    <location>
        <begin position="269"/>
        <end position="292"/>
    </location>
</feature>
<dbReference type="EC" id="2.7.13.3" evidence="3"/>
<comment type="catalytic activity">
    <reaction evidence="1">
        <text>ATP + protein L-histidine = ADP + protein N-phospho-L-histidine.</text>
        <dbReference type="EC" id="2.7.13.3"/>
    </reaction>
</comment>
<evidence type="ECO:0000313" key="19">
    <source>
        <dbReference type="Proteomes" id="UP001161325"/>
    </source>
</evidence>
<dbReference type="InterPro" id="IPR001789">
    <property type="entry name" value="Sig_transdc_resp-reg_receiver"/>
</dbReference>
<evidence type="ECO:0000259" key="15">
    <source>
        <dbReference type="PROSITE" id="PS50112"/>
    </source>
</evidence>
<dbReference type="CDD" id="cd00156">
    <property type="entry name" value="REC"/>
    <property type="match status" value="1"/>
</dbReference>
<dbReference type="Pfam" id="PF00672">
    <property type="entry name" value="HAMP"/>
    <property type="match status" value="1"/>
</dbReference>
<dbReference type="GO" id="GO:0006355">
    <property type="term" value="P:regulation of DNA-templated transcription"/>
    <property type="evidence" value="ECO:0007669"/>
    <property type="project" value="InterPro"/>
</dbReference>
<evidence type="ECO:0000256" key="5">
    <source>
        <dbReference type="ARBA" id="ARBA00022679"/>
    </source>
</evidence>
<keyword evidence="7" id="KW-0418">Kinase</keyword>
<evidence type="ECO:0000313" key="18">
    <source>
        <dbReference type="EMBL" id="GLC23758.1"/>
    </source>
</evidence>
<dbReference type="Gene3D" id="6.10.340.10">
    <property type="match status" value="1"/>
</dbReference>
<dbReference type="SMART" id="SM00086">
    <property type="entry name" value="PAC"/>
    <property type="match status" value="1"/>
</dbReference>
<dbReference type="InterPro" id="IPR001610">
    <property type="entry name" value="PAC"/>
</dbReference>
<sequence length="879" mass="94089">MPSRHSLRLRLPLLISALLGLVLVAVSWAAYRQLERVLATAASERLSSVTLRVAGMFDESLDGMRGAARDLALSAPIVGLLTDPGGAPRAEVERVLEQARARMTQPAAIALWHRDGRRLIAVGPEASIAAAAPVPAPAGRTRRGPWIGPLVQGDSGVGYVIVAPVLAGMRDTVGFLVAHRPLRPTAIAQARSLIGADARIVVGNADGTLWSDLRERVGAPPRETQGTPAEYATADGVRQLGVVVPMRVVPWALWVQLPRASTMTAARPFLLGLIGIGLGFMVLGTVAAWVLIRRVTAPLVEVTRAAEDVARGDYARRVAVTRGDELGSLALSFNSMAAQVEASSRDLQAHATELESANRALARANDELRAGEERYRRLVEAAHEGICAVDPSGVITFVNARLAQMLGCDARAMPGRTLFDFMDADAAFEARTRFARQQRGFSETREVAFHRQDGSIVWTRESVSPLVDAAGAFAGALFMLSDVTEQRALEAQLLHAQKMEAVGQLAGGVAHDFNNLLTIVTSYSGLLLSELPDDAPARADVLEIRGAAERAAGLTRQLLAFSRQQVLDPRVLDLNDVVRDIERMLGRVLREDVRLDTVLAPALGRVYADPGQLEQVIVNLVVNARDAMPSGGALTLETADVHLSEEYGRLHPDVAPGPYVMLAVSDTGVGMDADTQARIFEPFFTTKGIGQGTGLGLSTVYGIVKQSGGHVWVYSEPGFGTTFKLYLPRASAPDAPHRRSDAESVVQPGSETILLVEDDEQVRVAARRILARAGFEVVEAANGAEALQLLAEPGTAIDLLLTDMVMPDMSGRELAGRFRALRPGMPIAYMSGYTEDTVVRQGGFEPGTVFIPKPFTPQMLTAKLRQALDGAVAPLHPAA</sequence>
<dbReference type="GO" id="GO:0016020">
    <property type="term" value="C:membrane"/>
    <property type="evidence" value="ECO:0007669"/>
    <property type="project" value="UniProtKB-SubCell"/>
</dbReference>
<feature type="coiled-coil region" evidence="11">
    <location>
        <begin position="347"/>
        <end position="381"/>
    </location>
</feature>
<evidence type="ECO:0000256" key="3">
    <source>
        <dbReference type="ARBA" id="ARBA00012438"/>
    </source>
</evidence>
<evidence type="ECO:0000256" key="12">
    <source>
        <dbReference type="SAM" id="Phobius"/>
    </source>
</evidence>
<dbReference type="PROSITE" id="PS50110">
    <property type="entry name" value="RESPONSE_REGULATORY"/>
    <property type="match status" value="1"/>
</dbReference>
<keyword evidence="6" id="KW-0547">Nucleotide-binding</keyword>
<dbReference type="InterPro" id="IPR036890">
    <property type="entry name" value="HATPase_C_sf"/>
</dbReference>
<dbReference type="CDD" id="cd00130">
    <property type="entry name" value="PAS"/>
    <property type="match status" value="1"/>
</dbReference>
<dbReference type="InterPro" id="IPR003661">
    <property type="entry name" value="HisK_dim/P_dom"/>
</dbReference>
<evidence type="ECO:0000256" key="9">
    <source>
        <dbReference type="ARBA" id="ARBA00023012"/>
    </source>
</evidence>
<dbReference type="SUPFAM" id="SSF158472">
    <property type="entry name" value="HAMP domain-like"/>
    <property type="match status" value="1"/>
</dbReference>
<dbReference type="InterPro" id="IPR003594">
    <property type="entry name" value="HATPase_dom"/>
</dbReference>
<dbReference type="AlphaFoldDB" id="A0AA37V8T6"/>
<dbReference type="Pfam" id="PF02518">
    <property type="entry name" value="HATPase_c"/>
    <property type="match status" value="1"/>
</dbReference>
<dbReference type="Proteomes" id="UP001161325">
    <property type="component" value="Unassembled WGS sequence"/>
</dbReference>
<dbReference type="InterPro" id="IPR013767">
    <property type="entry name" value="PAS_fold"/>
</dbReference>